<dbReference type="EMBL" id="VOQS01000003">
    <property type="protein sequence ID" value="TXC83518.1"/>
    <property type="molecule type" value="Genomic_DNA"/>
</dbReference>
<gene>
    <name evidence="3" type="ORF">FRZ40_24295</name>
    <name evidence="2" type="ORF">V4C56_41160</name>
</gene>
<feature type="signal peptide" evidence="1">
    <location>
        <begin position="1"/>
        <end position="19"/>
    </location>
</feature>
<reference evidence="3 4" key="1">
    <citation type="journal article" date="2018" name="Int. J. Syst. Evol. Microbiol.">
        <title>Paraburkholderia azotifigens sp. nov., a nitrogen-fixing bacterium isolated from paddy soil.</title>
        <authorList>
            <person name="Choi G.M."/>
            <person name="Im W.T."/>
        </authorList>
    </citation>
    <scope>NUCLEOTIDE SEQUENCE [LARGE SCALE GENOMIC DNA]</scope>
    <source>
        <strain evidence="3 4">NF 2-5-3</strain>
    </source>
</reference>
<evidence type="ECO:0000256" key="1">
    <source>
        <dbReference type="SAM" id="SignalP"/>
    </source>
</evidence>
<evidence type="ECO:0000313" key="5">
    <source>
        <dbReference type="Proteomes" id="UP001481677"/>
    </source>
</evidence>
<proteinExistence type="predicted"/>
<organism evidence="3 4">
    <name type="scientific">Paraburkholderia azotifigens</name>
    <dbReference type="NCBI Taxonomy" id="2057004"/>
    <lineage>
        <taxon>Bacteria</taxon>
        <taxon>Pseudomonadati</taxon>
        <taxon>Pseudomonadota</taxon>
        <taxon>Betaproteobacteria</taxon>
        <taxon>Burkholderiales</taxon>
        <taxon>Burkholderiaceae</taxon>
        <taxon>Paraburkholderia</taxon>
    </lineage>
</organism>
<evidence type="ECO:0000313" key="2">
    <source>
        <dbReference type="EMBL" id="MEM5346022.1"/>
    </source>
</evidence>
<feature type="chain" id="PRO_5023097889" description="Lipoprotein" evidence="1">
    <location>
        <begin position="20"/>
        <end position="85"/>
    </location>
</feature>
<keyword evidence="5" id="KW-1185">Reference proteome</keyword>
<sequence length="85" mass="9477">MRRSAILLMVLLAGCGATVKPTPMTNGHDGAVISCDGLLYNWKICDRAARKTCPRGYDVVDREEKKNHTDYGSYTTRKLVVSCRQ</sequence>
<dbReference type="PROSITE" id="PS51257">
    <property type="entry name" value="PROKAR_LIPOPROTEIN"/>
    <property type="match status" value="1"/>
</dbReference>
<evidence type="ECO:0000313" key="3">
    <source>
        <dbReference type="EMBL" id="TXC83518.1"/>
    </source>
</evidence>
<dbReference type="Proteomes" id="UP000321776">
    <property type="component" value="Unassembled WGS sequence"/>
</dbReference>
<dbReference type="AlphaFoldDB" id="A0A5C6VJY7"/>
<protein>
    <recommendedName>
        <fullName evidence="6">Lipoprotein</fullName>
    </recommendedName>
</protein>
<comment type="caution">
    <text evidence="3">The sequence shown here is derived from an EMBL/GenBank/DDBJ whole genome shotgun (WGS) entry which is preliminary data.</text>
</comment>
<dbReference type="Proteomes" id="UP001481677">
    <property type="component" value="Unassembled WGS sequence"/>
</dbReference>
<evidence type="ECO:0008006" key="6">
    <source>
        <dbReference type="Google" id="ProtNLM"/>
    </source>
</evidence>
<evidence type="ECO:0000313" key="4">
    <source>
        <dbReference type="Proteomes" id="UP000321776"/>
    </source>
</evidence>
<dbReference type="EMBL" id="JAZHGA010000061">
    <property type="protein sequence ID" value="MEM5346022.1"/>
    <property type="molecule type" value="Genomic_DNA"/>
</dbReference>
<name>A0A5C6VJY7_9BURK</name>
<keyword evidence="1" id="KW-0732">Signal</keyword>
<reference evidence="3" key="2">
    <citation type="submission" date="2019-08" db="EMBL/GenBank/DDBJ databases">
        <authorList>
            <person name="Im W.-T."/>
        </authorList>
    </citation>
    <scope>NUCLEOTIDE SEQUENCE</scope>
    <source>
        <strain evidence="3">NF 2-5-3</strain>
    </source>
</reference>
<accession>A0A5C6VJY7</accession>
<dbReference type="RefSeq" id="WP_028370043.1">
    <property type="nucleotide sequence ID" value="NZ_JAZHFZ010000061.1"/>
</dbReference>
<reference evidence="2 5" key="3">
    <citation type="submission" date="2024-01" db="EMBL/GenBank/DDBJ databases">
        <title>The diversity of rhizobia nodulating Mimosa spp. in eleven states of Brazil covering several biomes is determined by host plant, location, and edaphic factors.</title>
        <authorList>
            <person name="Rouws L."/>
            <person name="Barauna A."/>
            <person name="Beukes C."/>
            <person name="De Faria S.M."/>
            <person name="Gross E."/>
            <person name="Dos Reis Junior F.B."/>
            <person name="Simon M."/>
            <person name="Maluk M."/>
            <person name="Odee D.W."/>
            <person name="Kenicer G."/>
            <person name="Young J.P.W."/>
            <person name="Reis V.M."/>
            <person name="Zilli J."/>
            <person name="James E.K."/>
        </authorList>
    </citation>
    <scope>NUCLEOTIDE SEQUENCE [LARGE SCALE GENOMIC DNA]</scope>
    <source>
        <strain evidence="2 5">JPY530</strain>
    </source>
</reference>